<dbReference type="FunFam" id="3.40.640.10:FF:000090">
    <property type="entry name" value="Pyridoxal phosphate-dependent aminotransferase"/>
    <property type="match status" value="1"/>
</dbReference>
<dbReference type="AlphaFoldDB" id="A0A0G1TRJ1"/>
<dbReference type="InterPro" id="IPR015421">
    <property type="entry name" value="PyrdxlP-dep_Trfase_major"/>
</dbReference>
<dbReference type="GO" id="GO:0008483">
    <property type="term" value="F:transaminase activity"/>
    <property type="evidence" value="ECO:0007669"/>
    <property type="project" value="UniProtKB-KW"/>
</dbReference>
<evidence type="ECO:0000313" key="9">
    <source>
        <dbReference type="EMBL" id="KKU56768.1"/>
    </source>
</evidence>
<dbReference type="PIRSF" id="PIRSF000390">
    <property type="entry name" value="PLP_StrS"/>
    <property type="match status" value="1"/>
</dbReference>
<dbReference type="Gene3D" id="3.40.640.10">
    <property type="entry name" value="Type I PLP-dependent aspartate aminotransferase-like (Major domain)"/>
    <property type="match status" value="1"/>
</dbReference>
<gene>
    <name evidence="9" type="ORF">UX78_C0003G0044</name>
</gene>
<protein>
    <submittedName>
        <fullName evidence="9">Uncharacterized protein</fullName>
    </submittedName>
</protein>
<evidence type="ECO:0000256" key="6">
    <source>
        <dbReference type="PIRSR" id="PIRSR000390-1"/>
    </source>
</evidence>
<dbReference type="GO" id="GO:0030170">
    <property type="term" value="F:pyridoxal phosphate binding"/>
    <property type="evidence" value="ECO:0007669"/>
    <property type="project" value="TreeGrafter"/>
</dbReference>
<dbReference type="CDD" id="cd00616">
    <property type="entry name" value="AHBA_syn"/>
    <property type="match status" value="1"/>
</dbReference>
<comment type="cofactor">
    <cofactor evidence="1">
        <name>pyridoxal 5'-phosphate</name>
        <dbReference type="ChEBI" id="CHEBI:597326"/>
    </cofactor>
</comment>
<dbReference type="GO" id="GO:0000271">
    <property type="term" value="P:polysaccharide biosynthetic process"/>
    <property type="evidence" value="ECO:0007669"/>
    <property type="project" value="TreeGrafter"/>
</dbReference>
<organism evidence="9 10">
    <name type="scientific">Candidatus Amesbacteria bacterium GW2011_GWA2_47_11</name>
    <dbReference type="NCBI Taxonomy" id="1618357"/>
    <lineage>
        <taxon>Bacteria</taxon>
        <taxon>Candidatus Amesiibacteriota</taxon>
    </lineage>
</organism>
<evidence type="ECO:0000256" key="2">
    <source>
        <dbReference type="ARBA" id="ARBA00022576"/>
    </source>
</evidence>
<dbReference type="InterPro" id="IPR015422">
    <property type="entry name" value="PyrdxlP-dep_Trfase_small"/>
</dbReference>
<dbReference type="SUPFAM" id="SSF53383">
    <property type="entry name" value="PLP-dependent transferases"/>
    <property type="match status" value="1"/>
</dbReference>
<evidence type="ECO:0000256" key="4">
    <source>
        <dbReference type="ARBA" id="ARBA00022898"/>
    </source>
</evidence>
<comment type="caution">
    <text evidence="9">The sequence shown here is derived from an EMBL/GenBank/DDBJ whole genome shotgun (WGS) entry which is preliminary data.</text>
</comment>
<dbReference type="PANTHER" id="PTHR30244">
    <property type="entry name" value="TRANSAMINASE"/>
    <property type="match status" value="1"/>
</dbReference>
<dbReference type="EMBL" id="LCNM01000003">
    <property type="protein sequence ID" value="KKU56768.1"/>
    <property type="molecule type" value="Genomic_DNA"/>
</dbReference>
<keyword evidence="3" id="KW-0808">Transferase</keyword>
<accession>A0A0G1TRJ1</accession>
<name>A0A0G1TRJ1_9BACT</name>
<evidence type="ECO:0000313" key="10">
    <source>
        <dbReference type="Proteomes" id="UP000034607"/>
    </source>
</evidence>
<dbReference type="Proteomes" id="UP000034607">
    <property type="component" value="Unassembled WGS sequence"/>
</dbReference>
<proteinExistence type="inferred from homology"/>
<dbReference type="Gene3D" id="3.90.1150.10">
    <property type="entry name" value="Aspartate Aminotransferase, domain 1"/>
    <property type="match status" value="1"/>
</dbReference>
<evidence type="ECO:0000256" key="8">
    <source>
        <dbReference type="RuleBase" id="RU004508"/>
    </source>
</evidence>
<dbReference type="PANTHER" id="PTHR30244:SF34">
    <property type="entry name" value="DTDP-4-AMINO-4,6-DIDEOXYGALACTOSE TRANSAMINASE"/>
    <property type="match status" value="1"/>
</dbReference>
<dbReference type="InterPro" id="IPR015424">
    <property type="entry name" value="PyrdxlP-dep_Trfase"/>
</dbReference>
<feature type="modified residue" description="N6-(pyridoxal phosphate)lysine" evidence="7">
    <location>
        <position position="181"/>
    </location>
</feature>
<reference evidence="9 10" key="1">
    <citation type="journal article" date="2015" name="Nature">
        <title>rRNA introns, odd ribosomes, and small enigmatic genomes across a large radiation of phyla.</title>
        <authorList>
            <person name="Brown C.T."/>
            <person name="Hug L.A."/>
            <person name="Thomas B.C."/>
            <person name="Sharon I."/>
            <person name="Castelle C.J."/>
            <person name="Singh A."/>
            <person name="Wilkins M.J."/>
            <person name="Williams K.H."/>
            <person name="Banfield J.F."/>
        </authorList>
    </citation>
    <scope>NUCLEOTIDE SEQUENCE [LARGE SCALE GENOMIC DNA]</scope>
</reference>
<dbReference type="InterPro" id="IPR000653">
    <property type="entry name" value="DegT/StrS_aminotransferase"/>
</dbReference>
<comment type="similarity">
    <text evidence="5 8">Belongs to the DegT/DnrJ/EryC1 family.</text>
</comment>
<dbReference type="PATRIC" id="fig|1618357.3.peg.240"/>
<keyword evidence="4 7" id="KW-0663">Pyridoxal phosphate</keyword>
<evidence type="ECO:0000256" key="1">
    <source>
        <dbReference type="ARBA" id="ARBA00001933"/>
    </source>
</evidence>
<feature type="active site" description="Proton acceptor" evidence="6">
    <location>
        <position position="181"/>
    </location>
</feature>
<evidence type="ECO:0000256" key="3">
    <source>
        <dbReference type="ARBA" id="ARBA00022679"/>
    </source>
</evidence>
<dbReference type="Pfam" id="PF01041">
    <property type="entry name" value="DegT_DnrJ_EryC1"/>
    <property type="match status" value="1"/>
</dbReference>
<sequence>MIPVNEPVISPQAKANVREALDTGWLSSAGPFVTRFEQDFARFLGVRHAVAVANGTAALHVALLALGIGPGDEVIVPAFTMASSWMAVLYTGAKPVFVDCELDTYNLDPALIAKAVTPRTKAIMPVHIYGHPVDMDPVLTTAKKLGLKVIEDAAEAHGAEYKGRLTGTMSDIACFSFYANKIVTTGEGGMLVTDNAALAHAARKYMDLYHSDAKRFIHEKLGFNFRLTNLQAAVGVGELANIKRYLAKKIRMAKKYANGLKNIPGITLPPRRPWAKNVYWMYAIRVDPAKFGLTKDELRIQLKDRGIDSRDFFYPPDSQPVLAELGVKLGSYPVCRLVSETGLYLPSGLAITDAQIAQVCQAIREVHKHARKIRA</sequence>
<evidence type="ECO:0000256" key="7">
    <source>
        <dbReference type="PIRSR" id="PIRSR000390-2"/>
    </source>
</evidence>
<evidence type="ECO:0000256" key="5">
    <source>
        <dbReference type="ARBA" id="ARBA00037999"/>
    </source>
</evidence>
<keyword evidence="2" id="KW-0032">Aminotransferase</keyword>